<feature type="region of interest" description="Disordered" evidence="1">
    <location>
        <begin position="459"/>
        <end position="483"/>
    </location>
</feature>
<gene>
    <name evidence="2" type="ORF">PPROV_000504400</name>
</gene>
<accession>A0A830HMP6</accession>
<name>A0A830HMP6_9CHLO</name>
<evidence type="ECO:0000313" key="3">
    <source>
        <dbReference type="Proteomes" id="UP000660262"/>
    </source>
</evidence>
<sequence length="483" mass="52695">MAPLARYNTPTPPPPPTASQVALDTFTTSVLELNLTNRVLTKSHQILPDFLSQVSRFKLRASASPRAPSLPPPVILPEKLKPSKSQSLKELSNLSPQASVISQIIFTAYSNADPTNDGYAVLTHAGFLRFCKDLFKLMQVAPSSSLPSLAFSFANAAGRFSGHDFDPRLTIYEFHTALAYLADKLFHRDPYSMEHILPSLELLSTQPPQNSLPKHILDAPLTCSLQAHLRHSLKLIFDKYQNEELPNSADAPTWHELEVANSSMSLREFLRFGRDFNFVPRLVSVVDAKRAYFAASEPGAGAPASPRRLNRTTTMSVNPVEPRLNFAAFERAIISCAMVAMRLEPPAPPPPASSFAARSAQAVPSRTSEVTACKHLFAPDAGAGSLPGFSPRLSPRRLELYKTANADPLLVFKSPLVSPRVRVTPGAAERVGCATARLQHRNRAGLSPRQVTSRVVYDPRGGLPTLSHPTLDESLAPPPLRSA</sequence>
<dbReference type="AlphaFoldDB" id="A0A830HMP6"/>
<evidence type="ECO:0000313" key="2">
    <source>
        <dbReference type="EMBL" id="GHP06297.1"/>
    </source>
</evidence>
<dbReference type="OrthoDB" id="626167at2759"/>
<dbReference type="EMBL" id="BNJQ01000012">
    <property type="protein sequence ID" value="GHP06297.1"/>
    <property type="molecule type" value="Genomic_DNA"/>
</dbReference>
<dbReference type="Proteomes" id="UP000660262">
    <property type="component" value="Unassembled WGS sequence"/>
</dbReference>
<proteinExistence type="predicted"/>
<keyword evidence="3" id="KW-1185">Reference proteome</keyword>
<evidence type="ECO:0000256" key="1">
    <source>
        <dbReference type="SAM" id="MobiDB-lite"/>
    </source>
</evidence>
<comment type="caution">
    <text evidence="2">The sequence shown here is derived from an EMBL/GenBank/DDBJ whole genome shotgun (WGS) entry which is preliminary data.</text>
</comment>
<reference evidence="2" key="1">
    <citation type="submission" date="2020-10" db="EMBL/GenBank/DDBJ databases">
        <title>Unveiling of a novel bifunctional photoreceptor, Dualchrome1, isolated from a cosmopolitan green alga.</title>
        <authorList>
            <person name="Suzuki S."/>
            <person name="Kawachi M."/>
        </authorList>
    </citation>
    <scope>NUCLEOTIDE SEQUENCE</scope>
    <source>
        <strain evidence="2">NIES 2893</strain>
    </source>
</reference>
<organism evidence="2 3">
    <name type="scientific">Pycnococcus provasolii</name>
    <dbReference type="NCBI Taxonomy" id="41880"/>
    <lineage>
        <taxon>Eukaryota</taxon>
        <taxon>Viridiplantae</taxon>
        <taxon>Chlorophyta</taxon>
        <taxon>Pseudoscourfieldiophyceae</taxon>
        <taxon>Pseudoscourfieldiales</taxon>
        <taxon>Pycnococcaceae</taxon>
        <taxon>Pycnococcus</taxon>
    </lineage>
</organism>
<protein>
    <submittedName>
        <fullName evidence="2">Uncharacterized protein</fullName>
    </submittedName>
</protein>